<accession>A0A8J4YB14</accession>
<keyword evidence="15" id="KW-1185">Reference proteome</keyword>
<dbReference type="InterPro" id="IPR036723">
    <property type="entry name" value="Alpha-catenin/vinculin-like_sf"/>
</dbReference>
<keyword evidence="6" id="KW-1003">Cell membrane</keyword>
<dbReference type="GO" id="GO:0015629">
    <property type="term" value="C:actin cytoskeleton"/>
    <property type="evidence" value="ECO:0007669"/>
    <property type="project" value="InterPro"/>
</dbReference>
<dbReference type="Proteomes" id="UP000770661">
    <property type="component" value="Unassembled WGS sequence"/>
</dbReference>
<dbReference type="Gene3D" id="1.20.120.230">
    <property type="entry name" value="Alpha-catenin/vinculin-like"/>
    <property type="match status" value="2"/>
</dbReference>
<dbReference type="PROSITE" id="PS00663">
    <property type="entry name" value="VINCULIN_1"/>
    <property type="match status" value="1"/>
</dbReference>
<dbReference type="PANTHER" id="PTHR46180">
    <property type="entry name" value="VINCULIN"/>
    <property type="match status" value="1"/>
</dbReference>
<keyword evidence="12" id="KW-0009">Actin-binding</keyword>
<dbReference type="OrthoDB" id="29742at2759"/>
<evidence type="ECO:0000256" key="4">
    <source>
        <dbReference type="ARBA" id="ARBA00008376"/>
    </source>
</evidence>
<evidence type="ECO:0000256" key="6">
    <source>
        <dbReference type="ARBA" id="ARBA00022475"/>
    </source>
</evidence>
<keyword evidence="11" id="KW-0472">Membrane</keyword>
<comment type="caution">
    <text evidence="14">The sequence shown here is derived from an EMBL/GenBank/DDBJ whole genome shotgun (WGS) entry which is preliminary data.</text>
</comment>
<dbReference type="Gene3D" id="1.20.120.810">
    <property type="entry name" value="Vinculin, Vh2 four-helix bundle"/>
    <property type="match status" value="1"/>
</dbReference>
<dbReference type="GO" id="GO:0051015">
    <property type="term" value="F:actin filament binding"/>
    <property type="evidence" value="ECO:0007669"/>
    <property type="project" value="InterPro"/>
</dbReference>
<dbReference type="InterPro" id="IPR000633">
    <property type="entry name" value="Vinculin_CS"/>
</dbReference>
<organism evidence="14 15">
    <name type="scientific">Chionoecetes opilio</name>
    <name type="common">Atlantic snow crab</name>
    <name type="synonym">Cancer opilio</name>
    <dbReference type="NCBI Taxonomy" id="41210"/>
    <lineage>
        <taxon>Eukaryota</taxon>
        <taxon>Metazoa</taxon>
        <taxon>Ecdysozoa</taxon>
        <taxon>Arthropoda</taxon>
        <taxon>Crustacea</taxon>
        <taxon>Multicrustacea</taxon>
        <taxon>Malacostraca</taxon>
        <taxon>Eumalacostraca</taxon>
        <taxon>Eucarida</taxon>
        <taxon>Decapoda</taxon>
        <taxon>Pleocyemata</taxon>
        <taxon>Brachyura</taxon>
        <taxon>Eubrachyura</taxon>
        <taxon>Majoidea</taxon>
        <taxon>Majidae</taxon>
        <taxon>Chionoecetes</taxon>
    </lineage>
</organism>
<dbReference type="GO" id="GO:0005198">
    <property type="term" value="F:structural molecule activity"/>
    <property type="evidence" value="ECO:0007669"/>
    <property type="project" value="InterPro"/>
</dbReference>
<dbReference type="InterPro" id="IPR017997">
    <property type="entry name" value="Vinculin"/>
</dbReference>
<sequence>MPAALHRVESAAKLLEEASSLLKADPYSQPARKKLIEGARGILQGTSALLLCFDESEVRKIIRECKKVLDYLAVAEVIETMEDLVQFVKDLSPCLTRVSRDVDARQQELTHQVHREILVRCLEGVKTLSPILICSMKIFIQIFHQGGKGIAEAAENRNYLTGRMSDEFNEIIRVLQLTTYDEEEWDADNLTVMKKALNAIDGKAQAAHDWLQVRQHHHTLLHQTVPLILWPVDFIAHVIIMHSLICELQDGCMYVLTYLLIRFIHLKHVWTKLLHSHICVSVSV</sequence>
<name>A0A8J4YB14_CHIOP</name>
<comment type="subcellular location">
    <subcellularLocation>
        <location evidence="3">Cell junction</location>
        <location evidence="3">Adherens junction</location>
    </subcellularLocation>
    <subcellularLocation>
        <location evidence="2">Cell membrane</location>
        <topology evidence="2">Peripheral membrane protein</topology>
        <orientation evidence="2">Cytoplasmic side</orientation>
    </subcellularLocation>
    <subcellularLocation>
        <location evidence="1">Cytoplasm</location>
        <location evidence="1">Cytoskeleton</location>
    </subcellularLocation>
</comment>
<proteinExistence type="inferred from homology"/>
<dbReference type="GO" id="GO:0007155">
    <property type="term" value="P:cell adhesion"/>
    <property type="evidence" value="ECO:0007669"/>
    <property type="project" value="UniProtKB-KW"/>
</dbReference>
<evidence type="ECO:0000256" key="3">
    <source>
        <dbReference type="ARBA" id="ARBA00004536"/>
    </source>
</evidence>
<evidence type="ECO:0000256" key="9">
    <source>
        <dbReference type="ARBA" id="ARBA00022889"/>
    </source>
</evidence>
<dbReference type="InterPro" id="IPR006077">
    <property type="entry name" value="Vinculin/catenin"/>
</dbReference>
<keyword evidence="8" id="KW-0677">Repeat</keyword>
<evidence type="ECO:0000256" key="10">
    <source>
        <dbReference type="ARBA" id="ARBA00022949"/>
    </source>
</evidence>
<keyword evidence="13" id="KW-0206">Cytoskeleton</keyword>
<evidence type="ECO:0000256" key="7">
    <source>
        <dbReference type="ARBA" id="ARBA00022490"/>
    </source>
</evidence>
<evidence type="ECO:0000256" key="5">
    <source>
        <dbReference type="ARBA" id="ARBA00014125"/>
    </source>
</evidence>
<evidence type="ECO:0000256" key="2">
    <source>
        <dbReference type="ARBA" id="ARBA00004413"/>
    </source>
</evidence>
<evidence type="ECO:0000256" key="11">
    <source>
        <dbReference type="ARBA" id="ARBA00023136"/>
    </source>
</evidence>
<reference evidence="14" key="1">
    <citation type="submission" date="2020-07" db="EMBL/GenBank/DDBJ databases">
        <title>The High-quality genome of the commercially important snow crab, Chionoecetes opilio.</title>
        <authorList>
            <person name="Jeong J.-H."/>
            <person name="Ryu S."/>
        </authorList>
    </citation>
    <scope>NUCLEOTIDE SEQUENCE</scope>
    <source>
        <strain evidence="14">MADBK_172401_WGS</strain>
        <tissue evidence="14">Digestive gland</tissue>
    </source>
</reference>
<evidence type="ECO:0000256" key="13">
    <source>
        <dbReference type="ARBA" id="ARBA00023212"/>
    </source>
</evidence>
<protein>
    <recommendedName>
        <fullName evidence="5">Vinculin</fullName>
    </recommendedName>
</protein>
<dbReference type="AlphaFoldDB" id="A0A8J4YB14"/>
<evidence type="ECO:0000256" key="8">
    <source>
        <dbReference type="ARBA" id="ARBA00022737"/>
    </source>
</evidence>
<dbReference type="GO" id="GO:0005886">
    <property type="term" value="C:plasma membrane"/>
    <property type="evidence" value="ECO:0007669"/>
    <property type="project" value="UniProtKB-SubCell"/>
</dbReference>
<evidence type="ECO:0000313" key="14">
    <source>
        <dbReference type="EMBL" id="KAG0720869.1"/>
    </source>
</evidence>
<dbReference type="SUPFAM" id="SSF47220">
    <property type="entry name" value="alpha-catenin/vinculin-like"/>
    <property type="match status" value="2"/>
</dbReference>
<evidence type="ECO:0000256" key="1">
    <source>
        <dbReference type="ARBA" id="ARBA00004245"/>
    </source>
</evidence>
<dbReference type="GO" id="GO:0005912">
    <property type="term" value="C:adherens junction"/>
    <property type="evidence" value="ECO:0007669"/>
    <property type="project" value="UniProtKB-SubCell"/>
</dbReference>
<dbReference type="EMBL" id="JACEEZ010012120">
    <property type="protein sequence ID" value="KAG0720869.1"/>
    <property type="molecule type" value="Genomic_DNA"/>
</dbReference>
<comment type="similarity">
    <text evidence="4">Belongs to the vinculin/alpha-catenin family.</text>
</comment>
<evidence type="ECO:0000313" key="15">
    <source>
        <dbReference type="Proteomes" id="UP000770661"/>
    </source>
</evidence>
<gene>
    <name evidence="14" type="primary">Vinc_2</name>
    <name evidence="14" type="ORF">GWK47_047592</name>
</gene>
<keyword evidence="10" id="KW-0965">Cell junction</keyword>
<evidence type="ECO:0000256" key="12">
    <source>
        <dbReference type="ARBA" id="ARBA00023203"/>
    </source>
</evidence>
<dbReference type="Pfam" id="PF01044">
    <property type="entry name" value="Vinculin"/>
    <property type="match status" value="1"/>
</dbReference>
<keyword evidence="9" id="KW-0130">Cell adhesion</keyword>
<keyword evidence="7" id="KW-0963">Cytoplasm</keyword>